<dbReference type="Gene3D" id="1.10.1200.10">
    <property type="entry name" value="ACP-like"/>
    <property type="match status" value="3"/>
</dbReference>
<dbReference type="Pfam" id="PF00550">
    <property type="entry name" value="PP-binding"/>
    <property type="match status" value="3"/>
</dbReference>
<sequence>MKILTSVQRTIWITQKIFPASALFNVGGYAEIKGNLNVPILISAIEATLVDMDIITSGYTAFNDLPLEENPSFVKCDISRLNFSDNPSPADSAHSWMQHDMQQPFDVNKNLLKVTIIQCSDDVYFWYAKAHHLIFDGYSMSLFFNHTARLYEGNENIEKLTPYQDFIEDDEQYRGSIDFQSDRNFWTNRLKNHPAANAFQSCMNTAPTASTISARKEISIKRTLYEQIEKFCTTHNCTVFHYFISIIFVLNKCYGNETPIIGLPVFNRRSKGFKRMIGTSVNTLPFTTPLQDDHSISTLIVQIKNELKECYRHQRFSLYDLLEALDKKGNIYNIVFSFQKNTYDAGWSDLSSSIHYLHSGEQQEDLVFHLLSYSDEADLLLSVDYRQDLFSGYSIDKIMQHFIHLTETLLQQPTAPIHNISFLSAEEQHQLLVTFNDTSISLPSDQTVVDLFEIQAAKTPAAVALLYEQQTLSYQQLNEQANQLAAFLIQHHQVEPRQLVGLCIPRNKWLLISVYAILKTGAAYVPIDPLYPQERRDYMMADSQCTVVVDEQLLHTFRSLQHEYPVTNPVHRASQNDVAYVIYTSGSTGKPKGVMLTHLNAYTFIKWSQQEFSNTVFDIVFSATSACFDLSIFEWFYPLSIGKKIRLLENALAIPQYLPTAQQVFLNTVPSVIGSLLNDQTNFSMVNAINMAGEATPPSFIQLLDILRIEVRSLYGPTEDTTFSTGFRLDPAYPVLIGKPMTNTQAYVLGDQLQLMPVGVTGEICLSGDGLADGYLNNPTLTAEKFVPHPYIPGARLYKTGDLGRWLPDGNLIFVSRKDDQIKIRGYRIEPGEITICLQQHSDITGAVATTFTTPGGEKELVAYFVSDRELAPAQIRQYLSESLPAYMVPAYYVQLPALPLNSNGKVDKKQLPLPDVNHADGLTEYVAPRNHTEQQLQEIWQEMLGKEKISVKANFFELGGHSLKASRLATQIHKTFEVAIDLKDLFKVAVLEDQAALITSAQKSTFNAISSAAPAQDYPLSSAQHRLWILSQFPESNVAYNMPGAYLFEGPVNKAALDFAFNSLIARHEILRTVFIQHEQGEPRQRILNTAEINFSIRYLDLRLETAAPELFIQQDFEQPFILSQGPLLRAGLYQLADERWIFTYVMHHICSDGWSMGILIKELLSFYNAYISGTSADMQPLPIQYKDYACWLQEQLQDNALQEHRQYWLQQLQGPLPVLELPLDYPRPATRNYHGSSVCTKLNSSLTTRLKTYCRQQEATLFMGLLTVVTTLLHRYAHQQQIMIGSLLAGREHSDLEEQIGCYLNTLALRMQLEENSSFSSLLQQAKDTTLGAFRHQAYPFDQLIDELGIEFERNRNPVFDVTVVLQNMDANYQYLQQFHHLHIQNYIKEHTTSKFDLSFEFAEVDNEIEALFIYNTNLFSEATILQLADNLESLMEAMLQQPGTPVKQLNYLPSQQQQLLLETFNQNTTDYPRDKTIFELFETQVNHTPNHTALVYEQCQLTYKELHLQASQLAAHLQQQYQVAPGERVGIMLSRSEKMIVAILAVLKTGAAYVPIETNYPASRIAFIIQDAGIKTLVTQTDFIFDLDYYTGKMLAIDVLEPGTTALFTGVNYAPVSPAYVMYTSGTTGTPKGVVVTHRNVVRLVKDTNYITFTPEQTLLATGAFSFDATTFEYWGMLLNGGKLVICPTTALLQSHLLAATLRENKVDTIWFTAGWFHQLIDADITIFEGLKTILAGGDKLSPQHVNTLLHHYPELNIINGYGPTENTTFSLTYRINAPLTDIPIGKPISNTTAYILDEQDALVPVGVTGEICLSGDGLADGYLNNPALTAEKFVPNPFRPGDRMYKTGDLGKWMPDGNIAFLGRKDEQVKIRGYRIEPGEIAACLLQHPDVTDAVVTAITSQEGEKELAAYFVSTKELQTTELRNHLSDALPAYMMPSHYIQLPVLPLNANGKVDKKRLPLPAADSTQNGVPYIAPRNETEQQLQAIWADILKKEHISVKDNFFDLGGHSLKATHLATRLHKVFEVRIDLKDLFEVAVLEDQAALIAQAQKTSFVAITPAAPAQNYPLSSAQRRLWVLSQFPESSVAYNMPGAYMLEGQVDKAALDFSFNSLITRHESLRTIFIQDAQGEPRQQIQPADNAAFQISYHDLRHTPSAADPYILQDFQQPFDLGRGPLLRAGLYQLADNRWILTYVMHHICSDGWSMGILIRELFSFYNAYITETAADLKPLPVQYKDYACWQQQQLSSDILQEHRQYWLQQLQGPVPVLEIQPDFPRPALKTYNGSTVSKHIPAALLHAFKTNCLTQDITLFMGLLAGVNALLYQYSNQRDIIIGTPIAGRQHSDLEGQIGFYLNTLALRMQFDKDITFSGLLQHARKVTMDAYQHQAYPFDQLIDELPLQRDLSRSALFDVMIILQNNDFNLESNIQGPGSFNITKYQQAANEASKFDLLFEFTEVDGGLTLHLSYNTDLYKKETVNRLADHLAQLLESVSAIPSQPVNTVQYLGQAELQQQLVTFNDNQLNIPSGQTILSLFETQAVATPQATALLYQQHALSYRQLNEQANQLAAFLQEQHQIQPGHLVAICMPRSQWLVISILAVLKTGAAYVPIDPVYPQERKDYMLADSQCAVVVDEQLLDTFCSVQQQYSHNNPVDHPQQDHMAYVIYTSGSTGRPKGVMITHRNAFAFIKWCQQEFSDTVFETLFSATSVCFDLSIFELFFPLSTGKKIRVLDSALDLPQYLPAASQVLLNTVPSVVATLLNDQVDLSSVTALNMAGEPVPPQFLELLDTTRMEVRNLYGPSEDTTYSTFYRLHTGAPVLIGKPIANTQAYILGEGQQLLPLGITGEICLSGDGLAMGYLNNPTLTAEKFIPNPFKPGTRLYKTGDLGRWTADGNIVYLGRKDEQVKIRGYRIEPGEITDCLQQHPDITDAVVIATTTPDGEKELAAYIVSAQELQPAELRSHLSASLPAYMLPAHYIQLPALPLNANGKIDKKQLPPPTAGHSGSTTEYVAPRNDTEQQLQYIWQEMLGKEKISVQDNFFDLGGHSLKAMRLISRINADFQVQLNIQGIFRRPTIEGVAEQILLLHHQNKQSQNREQLIQIEI</sequence>
<dbReference type="GO" id="GO:0003824">
    <property type="term" value="F:catalytic activity"/>
    <property type="evidence" value="ECO:0007669"/>
    <property type="project" value="InterPro"/>
</dbReference>
<evidence type="ECO:0000256" key="3">
    <source>
        <dbReference type="ARBA" id="ARBA00022450"/>
    </source>
</evidence>
<proteinExistence type="inferred from homology"/>
<dbReference type="PROSITE" id="PS50075">
    <property type="entry name" value="CARRIER"/>
    <property type="match status" value="3"/>
</dbReference>
<comment type="cofactor">
    <cofactor evidence="1">
        <name>pantetheine 4'-phosphate</name>
        <dbReference type="ChEBI" id="CHEBI:47942"/>
    </cofactor>
</comment>
<dbReference type="EMBL" id="QFFJ01000002">
    <property type="protein sequence ID" value="RBL90283.1"/>
    <property type="molecule type" value="Genomic_DNA"/>
</dbReference>
<dbReference type="CDD" id="cd12117">
    <property type="entry name" value="A_NRPS_Srf_like"/>
    <property type="match status" value="1"/>
</dbReference>
<dbReference type="InterPro" id="IPR000873">
    <property type="entry name" value="AMP-dep_synth/lig_dom"/>
</dbReference>
<evidence type="ECO:0000259" key="6">
    <source>
        <dbReference type="PROSITE" id="PS50075"/>
    </source>
</evidence>
<dbReference type="Pfam" id="PF00668">
    <property type="entry name" value="Condensation"/>
    <property type="match status" value="3"/>
</dbReference>
<dbReference type="RefSeq" id="WP_113619033.1">
    <property type="nucleotide sequence ID" value="NZ_QFFJ01000002.1"/>
</dbReference>
<dbReference type="InterPro" id="IPR009081">
    <property type="entry name" value="PP-bd_ACP"/>
</dbReference>
<feature type="domain" description="Carrier" evidence="6">
    <location>
        <begin position="3013"/>
        <end position="3088"/>
    </location>
</feature>
<evidence type="ECO:0000256" key="5">
    <source>
        <dbReference type="SAM" id="MobiDB-lite"/>
    </source>
</evidence>
<dbReference type="Gene3D" id="3.30.559.30">
    <property type="entry name" value="Nonribosomal peptide synthetase, condensation domain"/>
    <property type="match status" value="3"/>
</dbReference>
<dbReference type="Pfam" id="PF00501">
    <property type="entry name" value="AMP-binding"/>
    <property type="match status" value="3"/>
</dbReference>
<evidence type="ECO:0000256" key="4">
    <source>
        <dbReference type="ARBA" id="ARBA00022553"/>
    </source>
</evidence>
<dbReference type="FunFam" id="1.10.1200.10:FF:000005">
    <property type="entry name" value="Nonribosomal peptide synthetase 1"/>
    <property type="match status" value="3"/>
</dbReference>
<dbReference type="InterPro" id="IPR010071">
    <property type="entry name" value="AA_adenyl_dom"/>
</dbReference>
<dbReference type="FunFam" id="3.30.300.30:FF:000010">
    <property type="entry name" value="Enterobactin synthetase component F"/>
    <property type="match status" value="3"/>
</dbReference>
<dbReference type="NCBIfam" id="TIGR01733">
    <property type="entry name" value="AA-adenyl-dom"/>
    <property type="match status" value="3"/>
</dbReference>
<accession>A0A365XVD6</accession>
<dbReference type="Proteomes" id="UP000253410">
    <property type="component" value="Unassembled WGS sequence"/>
</dbReference>
<protein>
    <recommendedName>
        <fullName evidence="6">Carrier domain-containing protein</fullName>
    </recommendedName>
</protein>
<dbReference type="GO" id="GO:0031177">
    <property type="term" value="F:phosphopantetheine binding"/>
    <property type="evidence" value="ECO:0007669"/>
    <property type="project" value="TreeGrafter"/>
</dbReference>
<dbReference type="PROSITE" id="PS00455">
    <property type="entry name" value="AMP_BINDING"/>
    <property type="match status" value="3"/>
</dbReference>
<reference evidence="7 8" key="1">
    <citation type="submission" date="2018-05" db="EMBL/GenBank/DDBJ databases">
        <title>Chitinophaga sp. K3CV102501T nov., isolated from isolated from a monsoon evergreen broad-leaved forest soil.</title>
        <authorList>
            <person name="Lv Y."/>
        </authorList>
    </citation>
    <scope>NUCLEOTIDE SEQUENCE [LARGE SCALE GENOMIC DNA]</scope>
    <source>
        <strain evidence="7 8">GDMCC 1.1325</strain>
    </source>
</reference>
<evidence type="ECO:0000313" key="7">
    <source>
        <dbReference type="EMBL" id="RBL90283.1"/>
    </source>
</evidence>
<dbReference type="SUPFAM" id="SSF56801">
    <property type="entry name" value="Acetyl-CoA synthetase-like"/>
    <property type="match status" value="3"/>
</dbReference>
<dbReference type="SUPFAM" id="SSF52777">
    <property type="entry name" value="CoA-dependent acyltransferases"/>
    <property type="match status" value="6"/>
</dbReference>
<keyword evidence="3" id="KW-0596">Phosphopantetheine</keyword>
<evidence type="ECO:0000256" key="2">
    <source>
        <dbReference type="ARBA" id="ARBA00006432"/>
    </source>
</evidence>
<name>A0A365XVD6_9BACT</name>
<dbReference type="Gene3D" id="3.30.300.30">
    <property type="match status" value="3"/>
</dbReference>
<dbReference type="PANTHER" id="PTHR45527:SF1">
    <property type="entry name" value="FATTY ACID SYNTHASE"/>
    <property type="match status" value="1"/>
</dbReference>
<dbReference type="NCBIfam" id="NF003417">
    <property type="entry name" value="PRK04813.1"/>
    <property type="match status" value="3"/>
</dbReference>
<dbReference type="FunFam" id="3.40.50.980:FF:000001">
    <property type="entry name" value="Non-ribosomal peptide synthetase"/>
    <property type="match status" value="3"/>
</dbReference>
<dbReference type="Gene3D" id="3.30.559.10">
    <property type="entry name" value="Chloramphenicol acetyltransferase-like domain"/>
    <property type="match status" value="3"/>
</dbReference>
<comment type="caution">
    <text evidence="7">The sequence shown here is derived from an EMBL/GenBank/DDBJ whole genome shotgun (WGS) entry which is preliminary data.</text>
</comment>
<dbReference type="InterPro" id="IPR045851">
    <property type="entry name" value="AMP-bd_C_sf"/>
</dbReference>
<evidence type="ECO:0000313" key="8">
    <source>
        <dbReference type="Proteomes" id="UP000253410"/>
    </source>
</evidence>
<gene>
    <name evidence="7" type="ORF">DF182_27855</name>
</gene>
<dbReference type="Pfam" id="PF13193">
    <property type="entry name" value="AMP-binding_C"/>
    <property type="match status" value="2"/>
</dbReference>
<dbReference type="Gene3D" id="3.40.50.12780">
    <property type="entry name" value="N-terminal domain of ligase-like"/>
    <property type="match status" value="2"/>
</dbReference>
<keyword evidence="8" id="KW-1185">Reference proteome</keyword>
<dbReference type="InterPro" id="IPR020845">
    <property type="entry name" value="AMP-binding_CS"/>
</dbReference>
<dbReference type="CDD" id="cd19531">
    <property type="entry name" value="LCL_NRPS-like"/>
    <property type="match status" value="2"/>
</dbReference>
<dbReference type="GO" id="GO:0043041">
    <property type="term" value="P:amino acid activation for nonribosomal peptide biosynthetic process"/>
    <property type="evidence" value="ECO:0007669"/>
    <property type="project" value="TreeGrafter"/>
</dbReference>
<dbReference type="PANTHER" id="PTHR45527">
    <property type="entry name" value="NONRIBOSOMAL PEPTIDE SYNTHETASE"/>
    <property type="match status" value="1"/>
</dbReference>
<dbReference type="GO" id="GO:0044550">
    <property type="term" value="P:secondary metabolite biosynthetic process"/>
    <property type="evidence" value="ECO:0007669"/>
    <property type="project" value="TreeGrafter"/>
</dbReference>
<dbReference type="PROSITE" id="PS00012">
    <property type="entry name" value="PHOSPHOPANTETHEINE"/>
    <property type="match status" value="2"/>
</dbReference>
<dbReference type="InterPro" id="IPR042099">
    <property type="entry name" value="ANL_N_sf"/>
</dbReference>
<dbReference type="InterPro" id="IPR025110">
    <property type="entry name" value="AMP-bd_C"/>
</dbReference>
<dbReference type="InterPro" id="IPR036736">
    <property type="entry name" value="ACP-like_sf"/>
</dbReference>
<feature type="domain" description="Carrier" evidence="6">
    <location>
        <begin position="928"/>
        <end position="1003"/>
    </location>
</feature>
<feature type="region of interest" description="Disordered" evidence="5">
    <location>
        <begin position="2991"/>
        <end position="3011"/>
    </location>
</feature>
<dbReference type="OrthoDB" id="9778383at2"/>
<feature type="domain" description="Carrier" evidence="6">
    <location>
        <begin position="1979"/>
        <end position="2054"/>
    </location>
</feature>
<dbReference type="Gene3D" id="3.40.50.980">
    <property type="match status" value="2"/>
</dbReference>
<dbReference type="InterPro" id="IPR023213">
    <property type="entry name" value="CAT-like_dom_sf"/>
</dbReference>
<comment type="similarity">
    <text evidence="2">Belongs to the ATP-dependent AMP-binding enzyme family.</text>
</comment>
<dbReference type="SUPFAM" id="SSF47336">
    <property type="entry name" value="ACP-like"/>
    <property type="match status" value="3"/>
</dbReference>
<dbReference type="FunFam" id="2.30.38.10:FF:000001">
    <property type="entry name" value="Non-ribosomal peptide synthetase PvdI"/>
    <property type="match status" value="3"/>
</dbReference>
<dbReference type="InterPro" id="IPR001242">
    <property type="entry name" value="Condensation_dom"/>
</dbReference>
<organism evidence="7 8">
    <name type="scientific">Chitinophaga flava</name>
    <dbReference type="NCBI Taxonomy" id="2259036"/>
    <lineage>
        <taxon>Bacteria</taxon>
        <taxon>Pseudomonadati</taxon>
        <taxon>Bacteroidota</taxon>
        <taxon>Chitinophagia</taxon>
        <taxon>Chitinophagales</taxon>
        <taxon>Chitinophagaceae</taxon>
        <taxon>Chitinophaga</taxon>
    </lineage>
</organism>
<dbReference type="GO" id="GO:0005829">
    <property type="term" value="C:cytosol"/>
    <property type="evidence" value="ECO:0007669"/>
    <property type="project" value="TreeGrafter"/>
</dbReference>
<dbReference type="Gene3D" id="2.30.38.10">
    <property type="entry name" value="Luciferase, Domain 3"/>
    <property type="match status" value="1"/>
</dbReference>
<keyword evidence="4" id="KW-0597">Phosphoprotein</keyword>
<dbReference type="CDD" id="cd05930">
    <property type="entry name" value="A_NRPS"/>
    <property type="match status" value="1"/>
</dbReference>
<evidence type="ECO:0000256" key="1">
    <source>
        <dbReference type="ARBA" id="ARBA00001957"/>
    </source>
</evidence>
<dbReference type="InterPro" id="IPR006162">
    <property type="entry name" value="Ppantetheine_attach_site"/>
</dbReference>